<accession>A0A423XJP9</accession>
<feature type="compositionally biased region" description="Basic and acidic residues" evidence="1">
    <location>
        <begin position="55"/>
        <end position="67"/>
    </location>
</feature>
<evidence type="ECO:0000256" key="1">
    <source>
        <dbReference type="SAM" id="MobiDB-lite"/>
    </source>
</evidence>
<proteinExistence type="predicted"/>
<protein>
    <recommendedName>
        <fullName evidence="4">Deacetylase sirtuin-type domain-containing protein</fullName>
    </recommendedName>
</protein>
<dbReference type="InParanoid" id="A0A423XJP9"/>
<evidence type="ECO:0000313" key="3">
    <source>
        <dbReference type="Proteomes" id="UP000285146"/>
    </source>
</evidence>
<dbReference type="OrthoDB" id="2919105at2759"/>
<dbReference type="STRING" id="1230097.A0A423XJP9"/>
<dbReference type="Gene3D" id="3.40.50.1220">
    <property type="entry name" value="TPP-binding domain"/>
    <property type="match status" value="1"/>
</dbReference>
<reference evidence="2 3" key="1">
    <citation type="submission" date="2015-09" db="EMBL/GenBank/DDBJ databases">
        <title>Host preference determinants of Valsa canker pathogens revealed by comparative genomics.</title>
        <authorList>
            <person name="Yin Z."/>
            <person name="Huang L."/>
        </authorList>
    </citation>
    <scope>NUCLEOTIDE SEQUENCE [LARGE SCALE GENOMIC DNA]</scope>
    <source>
        <strain evidence="2 3">SXYLt</strain>
    </source>
</reference>
<organism evidence="2 3">
    <name type="scientific">Cytospora leucostoma</name>
    <dbReference type="NCBI Taxonomy" id="1230097"/>
    <lineage>
        <taxon>Eukaryota</taxon>
        <taxon>Fungi</taxon>
        <taxon>Dikarya</taxon>
        <taxon>Ascomycota</taxon>
        <taxon>Pezizomycotina</taxon>
        <taxon>Sordariomycetes</taxon>
        <taxon>Sordariomycetidae</taxon>
        <taxon>Diaporthales</taxon>
        <taxon>Cytosporaceae</taxon>
        <taxon>Cytospora</taxon>
    </lineage>
</organism>
<keyword evidence="3" id="KW-1185">Reference proteome</keyword>
<evidence type="ECO:0000313" key="2">
    <source>
        <dbReference type="EMBL" id="ROW16622.1"/>
    </source>
</evidence>
<feature type="region of interest" description="Disordered" evidence="1">
    <location>
        <begin position="159"/>
        <end position="187"/>
    </location>
</feature>
<comment type="caution">
    <text evidence="2">The sequence shown here is derived from an EMBL/GenBank/DDBJ whole genome shotgun (WGS) entry which is preliminary data.</text>
</comment>
<dbReference type="SUPFAM" id="SSF52467">
    <property type="entry name" value="DHS-like NAD/FAD-binding domain"/>
    <property type="match status" value="1"/>
</dbReference>
<sequence>MPTVHVQAGSSADLQEIADSLFKAKKVVVITGAGISTNSGIPGQFDAAARLGAPRSDDARSGDDERPRKRRRMSPSPVGDSIEVRDAAEGSELPVEGESISVKDCIEAENQDLPEEVPGLKTENATGNDSIDVDVEVDPTEEEVVLLSEETVLEGEWKLESDSGFPSPETQAQAKHPGTGAKAAAGQTSQRGYNIFSDTASASITSPAPFNSI</sequence>
<dbReference type="InterPro" id="IPR029035">
    <property type="entry name" value="DHS-like_NAD/FAD-binding_dom"/>
</dbReference>
<dbReference type="AlphaFoldDB" id="A0A423XJP9"/>
<feature type="region of interest" description="Disordered" evidence="1">
    <location>
        <begin position="38"/>
        <end position="102"/>
    </location>
</feature>
<dbReference type="Proteomes" id="UP000285146">
    <property type="component" value="Unassembled WGS sequence"/>
</dbReference>
<name>A0A423XJP9_9PEZI</name>
<gene>
    <name evidence="2" type="ORF">VPNG_01637</name>
</gene>
<evidence type="ECO:0008006" key="4">
    <source>
        <dbReference type="Google" id="ProtNLM"/>
    </source>
</evidence>
<dbReference type="EMBL" id="LKEB01000004">
    <property type="protein sequence ID" value="ROW16622.1"/>
    <property type="molecule type" value="Genomic_DNA"/>
</dbReference>